<dbReference type="NCBIfam" id="TIGR00074">
    <property type="entry name" value="hypC_hupF"/>
    <property type="match status" value="1"/>
</dbReference>
<dbReference type="Proteomes" id="UP001244552">
    <property type="component" value="Unassembled WGS sequence"/>
</dbReference>
<dbReference type="Gene3D" id="2.30.30.140">
    <property type="match status" value="1"/>
</dbReference>
<name>A0ABU0MSB5_9PROT</name>
<evidence type="ECO:0000313" key="3">
    <source>
        <dbReference type="Proteomes" id="UP001244552"/>
    </source>
</evidence>
<keyword evidence="3" id="KW-1185">Reference proteome</keyword>
<dbReference type="RefSeq" id="WP_209988969.1">
    <property type="nucleotide sequence ID" value="NZ_JAGINO010000026.1"/>
</dbReference>
<dbReference type="InterPro" id="IPR019812">
    <property type="entry name" value="Hydgase_assmbl_chp_CS"/>
</dbReference>
<comment type="caution">
    <text evidence="2">The sequence shown here is derived from an EMBL/GenBank/DDBJ whole genome shotgun (WGS) entry which is preliminary data.</text>
</comment>
<dbReference type="InterPro" id="IPR001109">
    <property type="entry name" value="Hydrogenase_HupF/HypC"/>
</dbReference>
<dbReference type="EMBL" id="JAUSVU010000025">
    <property type="protein sequence ID" value="MDQ0536316.1"/>
    <property type="molecule type" value="Genomic_DNA"/>
</dbReference>
<comment type="similarity">
    <text evidence="1">Belongs to the HupF/HypC family.</text>
</comment>
<reference evidence="2 3" key="1">
    <citation type="submission" date="2023-07" db="EMBL/GenBank/DDBJ databases">
        <title>Genomic Encyclopedia of Type Strains, Phase IV (KMG-IV): sequencing the most valuable type-strain genomes for metagenomic binning, comparative biology and taxonomic classification.</title>
        <authorList>
            <person name="Goeker M."/>
        </authorList>
    </citation>
    <scope>NUCLEOTIDE SEQUENCE [LARGE SCALE GENOMIC DNA]</scope>
    <source>
        <strain evidence="2 3">DSM 19922</strain>
    </source>
</reference>
<dbReference type="Pfam" id="PF01455">
    <property type="entry name" value="HupF_HypC"/>
    <property type="match status" value="1"/>
</dbReference>
<dbReference type="PANTHER" id="PTHR35177:SF2">
    <property type="entry name" value="HYDROGENASE MATURATION FACTOR HYBG"/>
    <property type="match status" value="1"/>
</dbReference>
<dbReference type="PROSITE" id="PS01097">
    <property type="entry name" value="HUPF_HYPC"/>
    <property type="match status" value="1"/>
</dbReference>
<dbReference type="PANTHER" id="PTHR35177">
    <property type="entry name" value="HYDROGENASE MATURATION FACTOR HYBG"/>
    <property type="match status" value="1"/>
</dbReference>
<evidence type="ECO:0000256" key="1">
    <source>
        <dbReference type="ARBA" id="ARBA00006018"/>
    </source>
</evidence>
<evidence type="ECO:0000313" key="2">
    <source>
        <dbReference type="EMBL" id="MDQ0536316.1"/>
    </source>
</evidence>
<dbReference type="SUPFAM" id="SSF159127">
    <property type="entry name" value="HupF/HypC-like"/>
    <property type="match status" value="1"/>
</dbReference>
<dbReference type="PRINTS" id="PR00445">
    <property type="entry name" value="HUPFHYPC"/>
</dbReference>
<organism evidence="2 3">
    <name type="scientific">Azospirillum picis</name>
    <dbReference type="NCBI Taxonomy" id="488438"/>
    <lineage>
        <taxon>Bacteria</taxon>
        <taxon>Pseudomonadati</taxon>
        <taxon>Pseudomonadota</taxon>
        <taxon>Alphaproteobacteria</taxon>
        <taxon>Rhodospirillales</taxon>
        <taxon>Azospirillaceae</taxon>
        <taxon>Azospirillum</taxon>
    </lineage>
</organism>
<sequence>MCLAIPARVIEVLDGNFAIVDQGGIRMTVSLALVTDVAAGGYVVAHVGFAVKTLTSTEAERILALLSPPSEAPVPQ</sequence>
<accession>A0ABU0MSB5</accession>
<protein>
    <submittedName>
        <fullName evidence="2">Hydrogenase expression/formation protein HypC</fullName>
    </submittedName>
</protein>
<gene>
    <name evidence="2" type="ORF">QO018_005212</name>
</gene>
<proteinExistence type="inferred from homology"/>